<feature type="domain" description="Mce/MlaD" evidence="2">
    <location>
        <begin position="37"/>
        <end position="113"/>
    </location>
</feature>
<evidence type="ECO:0000313" key="4">
    <source>
        <dbReference type="Proteomes" id="UP001304461"/>
    </source>
</evidence>
<feature type="compositionally biased region" description="Basic and acidic residues" evidence="1">
    <location>
        <begin position="310"/>
        <end position="324"/>
    </location>
</feature>
<dbReference type="EMBL" id="JAYGHX010000004">
    <property type="protein sequence ID" value="MEA5391369.1"/>
    <property type="molecule type" value="Genomic_DNA"/>
</dbReference>
<dbReference type="RefSeq" id="WP_323305400.1">
    <property type="nucleotide sequence ID" value="NZ_JAYGHX010000004.1"/>
</dbReference>
<name>A0ABU5RUC7_9CYAN</name>
<evidence type="ECO:0000256" key="1">
    <source>
        <dbReference type="SAM" id="MobiDB-lite"/>
    </source>
</evidence>
<evidence type="ECO:0000259" key="2">
    <source>
        <dbReference type="Pfam" id="PF02470"/>
    </source>
</evidence>
<gene>
    <name evidence="3" type="ORF">VB738_08865</name>
</gene>
<reference evidence="3 4" key="1">
    <citation type="submission" date="2023-12" db="EMBL/GenBank/DDBJ databases">
        <title>Baltic Sea Cyanobacteria.</title>
        <authorList>
            <person name="Delbaje E."/>
            <person name="Fewer D.P."/>
            <person name="Shishido T.K."/>
        </authorList>
    </citation>
    <scope>NUCLEOTIDE SEQUENCE [LARGE SCALE GENOMIC DNA]</scope>
    <source>
        <strain evidence="3 4">UHCC 0139</strain>
    </source>
</reference>
<keyword evidence="4" id="KW-1185">Reference proteome</keyword>
<proteinExistence type="predicted"/>
<protein>
    <submittedName>
        <fullName evidence="3">MlaD family protein</fullName>
    </submittedName>
</protein>
<evidence type="ECO:0000313" key="3">
    <source>
        <dbReference type="EMBL" id="MEA5391369.1"/>
    </source>
</evidence>
<dbReference type="PANTHER" id="PTHR34675:SF1">
    <property type="entry name" value="PROTEIN TRIGALACTOSYLDIACYLGLYCEROL 2, CHLOROPLASTIC"/>
    <property type="match status" value="1"/>
</dbReference>
<dbReference type="PANTHER" id="PTHR34675">
    <property type="entry name" value="PROTEIN TRIGALACTOSYLDIACYLGLYCEROL 2, CHLOROPLASTIC"/>
    <property type="match status" value="1"/>
</dbReference>
<feature type="region of interest" description="Disordered" evidence="1">
    <location>
        <begin position="310"/>
        <end position="340"/>
    </location>
</feature>
<accession>A0ABU5RUC7</accession>
<dbReference type="InterPro" id="IPR039342">
    <property type="entry name" value="TGD2-like"/>
</dbReference>
<organism evidence="3 4">
    <name type="scientific">Cyanobium gracile UHCC 0139</name>
    <dbReference type="NCBI Taxonomy" id="3110308"/>
    <lineage>
        <taxon>Bacteria</taxon>
        <taxon>Bacillati</taxon>
        <taxon>Cyanobacteriota</taxon>
        <taxon>Cyanophyceae</taxon>
        <taxon>Synechococcales</taxon>
        <taxon>Prochlorococcaceae</taxon>
        <taxon>Cyanobium</taxon>
    </lineage>
</organism>
<sequence>MRRSVREALVGFSLLAAIASGLGLWFWLRGVSLRGNTWTIRASFADAAGLADRSPVTFRGVLVGSVRRVTVTDAAVVADLEITDPRLRLARPLVARVGNASLLGGDAQVSLLAGGPPLPAGLPGPRERGCNNNRMVCNGGQVKGIAAASLDTVTESVQGLLDQAEKEQLVQQMVAATAAFSKTAKETELLTKSGQVFLRDAQVLVTQLNRSAGKVDPILSNLNLASADAARASKHVGNLAAALDNPKTVADLQATLTNAKQLTDRWSAVGGDVSKLTGDPKFLDGIRSVSIGLGRFFEELYPAEVDAARDRKARQDARQQEAKAARQAAQDRLAPTVRNR</sequence>
<comment type="caution">
    <text evidence="3">The sequence shown here is derived from an EMBL/GenBank/DDBJ whole genome shotgun (WGS) entry which is preliminary data.</text>
</comment>
<dbReference type="InterPro" id="IPR003399">
    <property type="entry name" value="Mce/MlaD"/>
</dbReference>
<dbReference type="Pfam" id="PF02470">
    <property type="entry name" value="MlaD"/>
    <property type="match status" value="1"/>
</dbReference>
<dbReference type="Proteomes" id="UP001304461">
    <property type="component" value="Unassembled WGS sequence"/>
</dbReference>